<sequence length="498" mass="57334">MPKNHPLSLVGYIAAGVLIFTIQTHLIGQAGFFDYDSARNWQIVQEIGNGHFEHLFQHASPTFFLFYACFTFFALNFQFYILVNCLFNVLAILLIGRFVALQVNLTAFFTFLLLIFTGLSGYLAINGRYFTIEAPSLFLFAFLLPQYYKRFREHSYSAFLQVAGLLAIGLTINYKFLLLLPIALVLEYIYFDRALQKKHLIYSGLILLLPFVFYAGIAALVNLPFYRFPAVYYTLIHNYQVPNPSARVGFLNVDLSFYLQYFLRFESPLVVAGLFLFPLLFRRQIFIPWRKTTIHVWGYLFWIILLYVAGMHLLQKAPRGLFLVYSLLYAITFVSSLHLIRNRILLVGLISTSIIYQGFVLQKEVFAYANTSYPLVVNYLQHRHITKLASAVGLGITPFAQKANLEVTLVFNEAQLPALKAQGYRYVLLDDYYLAANILNFKKIEKITPVATWSESSLMVPYLYLDQSEFTGFSYEQALQARQHAVQDSIQLRLILIP</sequence>
<dbReference type="EMBL" id="QASA01000001">
    <property type="protein sequence ID" value="RDC63848.1"/>
    <property type="molecule type" value="Genomic_DNA"/>
</dbReference>
<feature type="transmembrane region" description="Helical" evidence="1">
    <location>
        <begin position="200"/>
        <end position="221"/>
    </location>
</feature>
<feature type="transmembrane region" description="Helical" evidence="1">
    <location>
        <begin position="64"/>
        <end position="83"/>
    </location>
</feature>
<comment type="caution">
    <text evidence="2">The sequence shown here is derived from an EMBL/GenBank/DDBJ whole genome shotgun (WGS) entry which is preliminary data.</text>
</comment>
<proteinExistence type="predicted"/>
<keyword evidence="1" id="KW-1133">Transmembrane helix</keyword>
<keyword evidence="3" id="KW-1185">Reference proteome</keyword>
<dbReference type="AlphaFoldDB" id="A0A369QNQ4"/>
<protein>
    <recommendedName>
        <fullName evidence="4">Glycosyltransferase RgtA/B/C/D-like domain-containing protein</fullName>
    </recommendedName>
</protein>
<accession>A0A369QNQ4</accession>
<feature type="transmembrane region" description="Helical" evidence="1">
    <location>
        <begin position="12"/>
        <end position="33"/>
    </location>
</feature>
<keyword evidence="1" id="KW-0472">Membrane</keyword>
<evidence type="ECO:0000256" key="1">
    <source>
        <dbReference type="SAM" id="Phobius"/>
    </source>
</evidence>
<gene>
    <name evidence="2" type="ORF">AHMF7616_02457</name>
</gene>
<feature type="transmembrane region" description="Helical" evidence="1">
    <location>
        <begin position="293"/>
        <end position="314"/>
    </location>
</feature>
<dbReference type="Proteomes" id="UP000253919">
    <property type="component" value="Unassembled WGS sequence"/>
</dbReference>
<feature type="transmembrane region" description="Helical" evidence="1">
    <location>
        <begin position="129"/>
        <end position="148"/>
    </location>
</feature>
<reference evidence="2 3" key="1">
    <citation type="submission" date="2018-04" db="EMBL/GenBank/DDBJ databases">
        <title>Adhaeribacter sp. HMF7616 genome sequencing and assembly.</title>
        <authorList>
            <person name="Kang H."/>
            <person name="Kang J."/>
            <person name="Cha I."/>
            <person name="Kim H."/>
            <person name="Joh K."/>
        </authorList>
    </citation>
    <scope>NUCLEOTIDE SEQUENCE [LARGE SCALE GENOMIC DNA]</scope>
    <source>
        <strain evidence="2 3">HMF7616</strain>
    </source>
</reference>
<evidence type="ECO:0000313" key="2">
    <source>
        <dbReference type="EMBL" id="RDC63848.1"/>
    </source>
</evidence>
<dbReference type="RefSeq" id="WP_115373088.1">
    <property type="nucleotide sequence ID" value="NZ_QASA01000001.1"/>
</dbReference>
<evidence type="ECO:0008006" key="4">
    <source>
        <dbReference type="Google" id="ProtNLM"/>
    </source>
</evidence>
<name>A0A369QNQ4_9BACT</name>
<feature type="transmembrane region" description="Helical" evidence="1">
    <location>
        <begin position="89"/>
        <end position="117"/>
    </location>
</feature>
<dbReference type="OrthoDB" id="868283at2"/>
<organism evidence="2 3">
    <name type="scientific">Adhaeribacter pallidiroseus</name>
    <dbReference type="NCBI Taxonomy" id="2072847"/>
    <lineage>
        <taxon>Bacteria</taxon>
        <taxon>Pseudomonadati</taxon>
        <taxon>Bacteroidota</taxon>
        <taxon>Cytophagia</taxon>
        <taxon>Cytophagales</taxon>
        <taxon>Hymenobacteraceae</taxon>
        <taxon>Adhaeribacter</taxon>
    </lineage>
</organism>
<feature type="transmembrane region" description="Helical" evidence="1">
    <location>
        <begin position="160"/>
        <end position="188"/>
    </location>
</feature>
<feature type="transmembrane region" description="Helical" evidence="1">
    <location>
        <begin position="320"/>
        <end position="340"/>
    </location>
</feature>
<feature type="transmembrane region" description="Helical" evidence="1">
    <location>
        <begin position="261"/>
        <end position="281"/>
    </location>
</feature>
<keyword evidence="1" id="KW-0812">Transmembrane</keyword>
<evidence type="ECO:0000313" key="3">
    <source>
        <dbReference type="Proteomes" id="UP000253919"/>
    </source>
</evidence>